<feature type="compositionally biased region" description="Basic and acidic residues" evidence="1">
    <location>
        <begin position="30"/>
        <end position="52"/>
    </location>
</feature>
<feature type="region of interest" description="Disordered" evidence="1">
    <location>
        <begin position="1"/>
        <end position="87"/>
    </location>
</feature>
<feature type="compositionally biased region" description="Basic residues" evidence="1">
    <location>
        <begin position="351"/>
        <end position="365"/>
    </location>
</feature>
<feature type="compositionally biased region" description="Basic and acidic residues" evidence="1">
    <location>
        <begin position="279"/>
        <end position="291"/>
    </location>
</feature>
<evidence type="ECO:0000313" key="2">
    <source>
        <dbReference type="EMBL" id="CAA9209526.1"/>
    </source>
</evidence>
<feature type="compositionally biased region" description="Low complexity" evidence="1">
    <location>
        <begin position="241"/>
        <end position="250"/>
    </location>
</feature>
<feature type="compositionally biased region" description="Basic residues" evidence="1">
    <location>
        <begin position="231"/>
        <end position="240"/>
    </location>
</feature>
<dbReference type="AlphaFoldDB" id="A0A6J4H0G8"/>
<sequence length="414" mass="45238">AGHPPQPDRRSRHRRYRVAVRAPPVAGAGGEHHPDRRVERSVRPVPGRERPGQRGLRAPSRRGQRLGGARHQRRSGGGRPPEPAGCRLQHRAAVAGPRRRGPDPRRADLVGGARRELHRAGEEQGPHELVGRDQRPDRCAVQPQHGALDLRHLHAGEVHRRRDGEGRRRHLVLPHRRLRFRPRPGARHHQLRARLRRAGAGRGADAVPGQRGLLLLPGAGAGFAREGGGPRQRRRRHHQLRQAGRGVRLGAPRREAGGAAGVHLRRPFAGPANGAGAGHHRDVLLGPERPHPRLHRPRRAEHAERAAAGHGPSRLLRRGDALPQGGGRHGRGGGQGLGHRGGLAHEGDALRRRRLRPRHDSRRRAQAAPGLPAGSEGTGGKPRSMGLLQAGGDHVRRRSVPPAWRRRLLAGPEL</sequence>
<reference evidence="2" key="1">
    <citation type="submission" date="2020-02" db="EMBL/GenBank/DDBJ databases">
        <authorList>
            <person name="Meier V. D."/>
        </authorList>
    </citation>
    <scope>NUCLEOTIDE SEQUENCE</scope>
    <source>
        <strain evidence="2">AVDCRST_MAG08</strain>
    </source>
</reference>
<feature type="compositionally biased region" description="Basic residues" evidence="1">
    <location>
        <begin position="59"/>
        <end position="76"/>
    </location>
</feature>
<accession>A0A6J4H0G8</accession>
<proteinExistence type="predicted"/>
<organism evidence="2">
    <name type="scientific">uncultured Acetobacteraceae bacterium</name>
    <dbReference type="NCBI Taxonomy" id="169975"/>
    <lineage>
        <taxon>Bacteria</taxon>
        <taxon>Pseudomonadati</taxon>
        <taxon>Pseudomonadota</taxon>
        <taxon>Alphaproteobacteria</taxon>
        <taxon>Acetobacterales</taxon>
        <taxon>Acetobacteraceae</taxon>
        <taxon>environmental samples</taxon>
    </lineage>
</organism>
<feature type="non-terminal residue" evidence="2">
    <location>
        <position position="414"/>
    </location>
</feature>
<feature type="region of interest" description="Disordered" evidence="1">
    <location>
        <begin position="223"/>
        <end position="402"/>
    </location>
</feature>
<feature type="compositionally biased region" description="Gly residues" evidence="1">
    <location>
        <begin position="324"/>
        <end position="341"/>
    </location>
</feature>
<evidence type="ECO:0000256" key="1">
    <source>
        <dbReference type="SAM" id="MobiDB-lite"/>
    </source>
</evidence>
<dbReference type="EMBL" id="CADCTG010000003">
    <property type="protein sequence ID" value="CAA9209526.1"/>
    <property type="molecule type" value="Genomic_DNA"/>
</dbReference>
<protein>
    <submittedName>
        <fullName evidence="2">ABC transporter, substrate-binding protein (Cluster 4, leucine/isoleucine/valine/benzoate)</fullName>
    </submittedName>
</protein>
<name>A0A6J4H0G8_9PROT</name>
<gene>
    <name evidence="2" type="ORF">AVDCRST_MAG08-29</name>
</gene>
<feature type="non-terminal residue" evidence="2">
    <location>
        <position position="1"/>
    </location>
</feature>